<dbReference type="SUPFAM" id="SSF56801">
    <property type="entry name" value="Acetyl-CoA synthetase-like"/>
    <property type="match status" value="1"/>
</dbReference>
<feature type="domain" description="AMP-dependent synthetase/ligase" evidence="3">
    <location>
        <begin position="16"/>
        <end position="352"/>
    </location>
</feature>
<evidence type="ECO:0000256" key="2">
    <source>
        <dbReference type="ARBA" id="ARBA00022598"/>
    </source>
</evidence>
<keyword evidence="6" id="KW-1185">Reference proteome</keyword>
<sequence length="489" mass="53641">MTRRIPNLADQIALHGRQRPTQAALIQGERTLDFRQLDREITQRAAWLQSRGVQPGAVIGLALKDHIEHVLMLFAVARAGAVVLPVDCRWKPFEKQRVTAHFGAALTMVEPEGAFEGQDCQEIDAAWLEAVARAKPQGEFPDGDRGLVMSLSSGTTGRPKGPMLSHQRLINRFYTQWADLGFGSRERYVNATPLYFGGGRTFTLSTLYAGGTVVLCPPPYSPEELAAEVARSEGSIMFLVPTLLRRLLDCDAATLAPLRRLKTLISSGSALAPEERSQIREKICANFYEYYASTEGGGVSVLSPADQLRYADSVGRPALGVEVSVVDDRHRPVPAGTTGRIRYRSGSVAEGFHSDPEASKEAFVDGWFYPGDLGAMNDEGYVFLKGRSKDMIIRGGVNIYPQEIEATLMNHPAVAEAAVVGWPSRQFNEEIAAFVIRKAEVDSATLIALCREALAPYKAPREIFFVDELPRNSLGKVVKAQLSEQLQPV</sequence>
<comment type="similarity">
    <text evidence="1">Belongs to the ATP-dependent AMP-binding enzyme family.</text>
</comment>
<dbReference type="Pfam" id="PF00501">
    <property type="entry name" value="AMP-binding"/>
    <property type="match status" value="1"/>
</dbReference>
<dbReference type="PANTHER" id="PTHR43201:SF5">
    <property type="entry name" value="MEDIUM-CHAIN ACYL-COA LIGASE ACSF2, MITOCHONDRIAL"/>
    <property type="match status" value="1"/>
</dbReference>
<dbReference type="InterPro" id="IPR025110">
    <property type="entry name" value="AMP-bd_C"/>
</dbReference>
<dbReference type="RefSeq" id="WP_231043742.1">
    <property type="nucleotide sequence ID" value="NZ_CP106882.1"/>
</dbReference>
<dbReference type="EMBL" id="CP106882">
    <property type="protein sequence ID" value="UYG53393.1"/>
    <property type="molecule type" value="Genomic_DNA"/>
</dbReference>
<organism evidence="5 6">
    <name type="scientific">Comamonas endophytica</name>
    <dbReference type="NCBI Taxonomy" id="2949090"/>
    <lineage>
        <taxon>Bacteria</taxon>
        <taxon>Pseudomonadati</taxon>
        <taxon>Pseudomonadota</taxon>
        <taxon>Betaproteobacteria</taxon>
        <taxon>Burkholderiales</taxon>
        <taxon>Comamonadaceae</taxon>
        <taxon>Comamonas</taxon>
    </lineage>
</organism>
<dbReference type="InterPro" id="IPR045851">
    <property type="entry name" value="AMP-bd_C_sf"/>
</dbReference>
<dbReference type="InterPro" id="IPR020845">
    <property type="entry name" value="AMP-binding_CS"/>
</dbReference>
<evidence type="ECO:0000256" key="1">
    <source>
        <dbReference type="ARBA" id="ARBA00006432"/>
    </source>
</evidence>
<evidence type="ECO:0000313" key="6">
    <source>
        <dbReference type="Proteomes" id="UP001162800"/>
    </source>
</evidence>
<dbReference type="Gene3D" id="3.40.50.12780">
    <property type="entry name" value="N-terminal domain of ligase-like"/>
    <property type="match status" value="1"/>
</dbReference>
<proteinExistence type="inferred from homology"/>
<reference evidence="5" key="1">
    <citation type="submission" date="2022-09" db="EMBL/GenBank/DDBJ databases">
        <title>The complete genome of Acidovorax sp. 5MLIR.</title>
        <authorList>
            <person name="Liu L."/>
            <person name="Yue J."/>
            <person name="Yang F."/>
            <person name="Yuan J."/>
            <person name="Li L."/>
        </authorList>
    </citation>
    <scope>NUCLEOTIDE SEQUENCE</scope>
    <source>
        <strain evidence="5">5MLIR</strain>
        <plasmid evidence="5">unnamed1</plasmid>
    </source>
</reference>
<dbReference type="Proteomes" id="UP001162800">
    <property type="component" value="Plasmid unnamed1"/>
</dbReference>
<feature type="domain" description="AMP-binding enzyme C-terminal" evidence="4">
    <location>
        <begin position="403"/>
        <end position="476"/>
    </location>
</feature>
<protein>
    <submittedName>
        <fullName evidence="5">AMP-binding protein</fullName>
    </submittedName>
</protein>
<evidence type="ECO:0000259" key="3">
    <source>
        <dbReference type="Pfam" id="PF00501"/>
    </source>
</evidence>
<dbReference type="InterPro" id="IPR042099">
    <property type="entry name" value="ANL_N_sf"/>
</dbReference>
<gene>
    <name evidence="5" type="ORF">M9799_18640</name>
</gene>
<dbReference type="Gene3D" id="3.30.300.30">
    <property type="match status" value="1"/>
</dbReference>
<keyword evidence="2" id="KW-0436">Ligase</keyword>
<dbReference type="PANTHER" id="PTHR43201">
    <property type="entry name" value="ACYL-COA SYNTHETASE"/>
    <property type="match status" value="1"/>
</dbReference>
<dbReference type="InterPro" id="IPR000873">
    <property type="entry name" value="AMP-dep_synth/lig_dom"/>
</dbReference>
<dbReference type="PROSITE" id="PS00455">
    <property type="entry name" value="AMP_BINDING"/>
    <property type="match status" value="1"/>
</dbReference>
<keyword evidence="5" id="KW-0614">Plasmid</keyword>
<geneLocation type="plasmid" evidence="5 6">
    <name>unnamed1</name>
</geneLocation>
<evidence type="ECO:0000259" key="4">
    <source>
        <dbReference type="Pfam" id="PF13193"/>
    </source>
</evidence>
<dbReference type="Pfam" id="PF13193">
    <property type="entry name" value="AMP-binding_C"/>
    <property type="match status" value="1"/>
</dbReference>
<name>A0ABY6GEU7_9BURK</name>
<accession>A0ABY6GEU7</accession>
<evidence type="ECO:0000313" key="5">
    <source>
        <dbReference type="EMBL" id="UYG53393.1"/>
    </source>
</evidence>